<reference evidence="1" key="1">
    <citation type="submission" date="2022-04" db="EMBL/GenBank/DDBJ databases">
        <title>Desulfatitalea alkaliphila sp. nov., a novel anaerobic sulfate-reducing bacterium isolated from terrestrial mud volcano, Taman Peninsula, Russia.</title>
        <authorList>
            <person name="Khomyakova M.A."/>
            <person name="Merkel A.Y."/>
            <person name="Slobodkin A.I."/>
        </authorList>
    </citation>
    <scope>NUCLEOTIDE SEQUENCE</scope>
    <source>
        <strain evidence="1">M08but</strain>
    </source>
</reference>
<dbReference type="PANTHER" id="PTHR35566:SF1">
    <property type="entry name" value="TYPE VI SECRETION SYSTEM BASEPLATE COMPONENT TSSK1"/>
    <property type="match status" value="1"/>
</dbReference>
<comment type="caution">
    <text evidence="1">The sequence shown here is derived from an EMBL/GenBank/DDBJ whole genome shotgun (WGS) entry which is preliminary data.</text>
</comment>
<accession>A0AA41R5G3</accession>
<sequence length="462" mass="52059">MMERALFWHQGLFLQPQHLQLSSRYQEALSLPLKQFLQPHFWGVGHYRVQTAALDNRSFHLTEGKFLFSDMTYVEIPGNGVVMPRSFEADWEAGSQQFGVYLGLRKWNPGGNNVTIVNDIGDATEVLTRWATPAAADAVPDLHRDGPAAEVQRLTCVLKVFWETEKDRLGDYDLIPIGRLERDQDRVRLSDAYLPPCLSIDADKNLYNTITEIRDQIGARARQLEAYKRDRGLHSAEFGARDMVYLLALRSLNRYAALLEHCTAARHGHPWQIYGLLRQLVGELSTFTADISYTGQSNAGEQMLPGYDHQQLGPCFAAALSLITLLLDQITAGPEFVLPMRFDGTYFGTELPANIFEGRNRFYLVVETEADPKGVLPALTGIAKLGCRESLPILIARSLSGIGLTHLATPPSELPRRSRALYFQIDHHDDQWPQVQKVKNLALYWDAAPEDLSIELMAVRRS</sequence>
<protein>
    <submittedName>
        <fullName evidence="1">Type VI secretion system baseplate subunit TssK</fullName>
    </submittedName>
</protein>
<proteinExistence type="predicted"/>
<dbReference type="RefSeq" id="WP_246911028.1">
    <property type="nucleotide sequence ID" value="NZ_JALJRB010000017.1"/>
</dbReference>
<organism evidence="1 2">
    <name type="scientific">Desulfatitalea alkaliphila</name>
    <dbReference type="NCBI Taxonomy" id="2929485"/>
    <lineage>
        <taxon>Bacteria</taxon>
        <taxon>Pseudomonadati</taxon>
        <taxon>Thermodesulfobacteriota</taxon>
        <taxon>Desulfobacteria</taxon>
        <taxon>Desulfobacterales</taxon>
        <taxon>Desulfosarcinaceae</taxon>
        <taxon>Desulfatitalea</taxon>
    </lineage>
</organism>
<name>A0AA41R5G3_9BACT</name>
<dbReference type="NCBIfam" id="TIGR03353">
    <property type="entry name" value="VI_chp_4"/>
    <property type="match status" value="1"/>
</dbReference>
<evidence type="ECO:0000313" key="1">
    <source>
        <dbReference type="EMBL" id="MCJ8501798.1"/>
    </source>
</evidence>
<dbReference type="Proteomes" id="UP001165427">
    <property type="component" value="Unassembled WGS sequence"/>
</dbReference>
<dbReference type="InterPro" id="IPR010263">
    <property type="entry name" value="T6SS_TssK"/>
</dbReference>
<keyword evidence="2" id="KW-1185">Reference proteome</keyword>
<dbReference type="EMBL" id="JALJRB010000017">
    <property type="protein sequence ID" value="MCJ8501798.1"/>
    <property type="molecule type" value="Genomic_DNA"/>
</dbReference>
<dbReference type="AlphaFoldDB" id="A0AA41R5G3"/>
<gene>
    <name evidence="1" type="primary">tssK</name>
    <name evidence="1" type="ORF">MRX98_14540</name>
</gene>
<evidence type="ECO:0000313" key="2">
    <source>
        <dbReference type="Proteomes" id="UP001165427"/>
    </source>
</evidence>
<dbReference type="PANTHER" id="PTHR35566">
    <property type="entry name" value="BLR3599 PROTEIN"/>
    <property type="match status" value="1"/>
</dbReference>
<dbReference type="Pfam" id="PF05936">
    <property type="entry name" value="T6SS_VasE"/>
    <property type="match status" value="1"/>
</dbReference>